<sequence>MSDQLPARDVDVLLSAAVAAPSMHNTQPWRFEVGGRVLDVYLDGSRTLPAEDPTGRAMRIAAGAATFNLRCAAETLGYGAWFGLAPYPGDEPDLLARIVLEPTAARDDELTDLARYIPYRHTDREPSDAVPIAEDVRVALMRAAHAEGAELTWLGDDDIRSVLELIVDADLREIHDWRRRAERARWVGGERPVDGVPSAALGPRSEGYPSAVRDMGIRPADRQRAERRFEQHPDLAVLSTESDEPADHVTAGAALERVLLTATRAGVSASFLNQPLEYDDLRREVQRRTGRPGHAHMIIRFGHDRSHGTTARRPVADFLKPSGSS</sequence>
<evidence type="ECO:0000313" key="3">
    <source>
        <dbReference type="Proteomes" id="UP001500190"/>
    </source>
</evidence>
<comment type="caution">
    <text evidence="2">The sequence shown here is derived from an EMBL/GenBank/DDBJ whole genome shotgun (WGS) entry which is preliminary data.</text>
</comment>
<dbReference type="Gene3D" id="3.40.109.10">
    <property type="entry name" value="NADH Oxidase"/>
    <property type="match status" value="2"/>
</dbReference>
<dbReference type="PANTHER" id="PTHR23026:SF123">
    <property type="entry name" value="NAD(P)H NITROREDUCTASE RV3131-RELATED"/>
    <property type="match status" value="1"/>
</dbReference>
<organism evidence="2 3">
    <name type="scientific">Kribbella karoonensis</name>
    <dbReference type="NCBI Taxonomy" id="324851"/>
    <lineage>
        <taxon>Bacteria</taxon>
        <taxon>Bacillati</taxon>
        <taxon>Actinomycetota</taxon>
        <taxon>Actinomycetes</taxon>
        <taxon>Propionibacteriales</taxon>
        <taxon>Kribbellaceae</taxon>
        <taxon>Kribbella</taxon>
    </lineage>
</organism>
<gene>
    <name evidence="2" type="ORF">GCM10009742_46250</name>
</gene>
<evidence type="ECO:0000256" key="1">
    <source>
        <dbReference type="SAM" id="MobiDB-lite"/>
    </source>
</evidence>
<reference evidence="2 3" key="1">
    <citation type="journal article" date="2019" name="Int. J. Syst. Evol. Microbiol.">
        <title>The Global Catalogue of Microorganisms (GCM) 10K type strain sequencing project: providing services to taxonomists for standard genome sequencing and annotation.</title>
        <authorList>
            <consortium name="The Broad Institute Genomics Platform"/>
            <consortium name="The Broad Institute Genome Sequencing Center for Infectious Disease"/>
            <person name="Wu L."/>
            <person name="Ma J."/>
        </authorList>
    </citation>
    <scope>NUCLEOTIDE SEQUENCE [LARGE SCALE GENOMIC DNA]</scope>
    <source>
        <strain evidence="2 3">JCM 14304</strain>
    </source>
</reference>
<dbReference type="EMBL" id="BAAAND010000008">
    <property type="protein sequence ID" value="GAA1594330.1"/>
    <property type="molecule type" value="Genomic_DNA"/>
</dbReference>
<proteinExistence type="predicted"/>
<dbReference type="Proteomes" id="UP001500190">
    <property type="component" value="Unassembled WGS sequence"/>
</dbReference>
<dbReference type="RefSeq" id="WP_344194671.1">
    <property type="nucleotide sequence ID" value="NZ_BAAAND010000008.1"/>
</dbReference>
<evidence type="ECO:0000313" key="2">
    <source>
        <dbReference type="EMBL" id="GAA1594330.1"/>
    </source>
</evidence>
<dbReference type="InterPro" id="IPR050627">
    <property type="entry name" value="Nitroreductase/BluB"/>
</dbReference>
<keyword evidence="3" id="KW-1185">Reference proteome</keyword>
<dbReference type="InterPro" id="IPR000415">
    <property type="entry name" value="Nitroreductase-like"/>
</dbReference>
<feature type="region of interest" description="Disordered" evidence="1">
    <location>
        <begin position="305"/>
        <end position="325"/>
    </location>
</feature>
<dbReference type="PANTHER" id="PTHR23026">
    <property type="entry name" value="NADPH NITROREDUCTASE"/>
    <property type="match status" value="1"/>
</dbReference>
<dbReference type="SUPFAM" id="SSF55469">
    <property type="entry name" value="FMN-dependent nitroreductase-like"/>
    <property type="match status" value="1"/>
</dbReference>
<name>A0ABN2E416_9ACTN</name>
<accession>A0ABN2E416</accession>
<dbReference type="NCBIfam" id="NF047509">
    <property type="entry name" value="Rv3131_FMN_oxido"/>
    <property type="match status" value="1"/>
</dbReference>
<protein>
    <submittedName>
        <fullName evidence="2">Nitroreductase</fullName>
    </submittedName>
</protein>